<reference evidence="5 6" key="1">
    <citation type="submission" date="2017-05" db="EMBL/GenBank/DDBJ databases">
        <authorList>
            <person name="Varghese N."/>
            <person name="Submissions S."/>
        </authorList>
    </citation>
    <scope>NUCLEOTIDE SEQUENCE [LARGE SCALE GENOMIC DNA]</scope>
    <source>
        <strain evidence="5 6">MACB1020</strain>
    </source>
</reference>
<evidence type="ECO:0000313" key="5">
    <source>
        <dbReference type="EMBL" id="SMR92945.1"/>
    </source>
</evidence>
<dbReference type="Gene3D" id="3.40.1410.10">
    <property type="entry name" value="Chorismate lyase-like"/>
    <property type="match status" value="1"/>
</dbReference>
<dbReference type="SMART" id="SM00345">
    <property type="entry name" value="HTH_GNTR"/>
    <property type="match status" value="1"/>
</dbReference>
<sequence>MRVVESFESVGYPQRYELVLRKLKQLIEEKFKEGDKLPSELELAKLFGVSRATLREALRILEEEGYVVRKHGVGTFVSSRPILQSGMEELQSITKLMEKQGYKPHTKDIIVTKTYPNAKEAHMLRISSTEEIIKIERVRLAESIPVVYCVDRLPAKLFSSEFKFVGESLFDYLNDKLGVYIAYAISDIIPMLAEKNNVYKKLNLEKNDVVLLLDQVHFDQNDIPILYSSNYFSPKKFRFYIVRKRV</sequence>
<evidence type="ECO:0000256" key="3">
    <source>
        <dbReference type="ARBA" id="ARBA00023163"/>
    </source>
</evidence>
<dbReference type="InterPro" id="IPR036390">
    <property type="entry name" value="WH_DNA-bd_sf"/>
</dbReference>
<evidence type="ECO:0000256" key="1">
    <source>
        <dbReference type="ARBA" id="ARBA00023015"/>
    </source>
</evidence>
<dbReference type="SUPFAM" id="SSF64288">
    <property type="entry name" value="Chorismate lyase-like"/>
    <property type="match status" value="1"/>
</dbReference>
<keyword evidence="1" id="KW-0805">Transcription regulation</keyword>
<dbReference type="InterPro" id="IPR050679">
    <property type="entry name" value="Bact_HTH_transcr_reg"/>
</dbReference>
<comment type="caution">
    <text evidence="5">The sequence shown here is derived from an EMBL/GenBank/DDBJ whole genome shotgun (WGS) entry which is preliminary data.</text>
</comment>
<dbReference type="Pfam" id="PF07702">
    <property type="entry name" value="UTRA"/>
    <property type="match status" value="1"/>
</dbReference>
<dbReference type="PROSITE" id="PS50949">
    <property type="entry name" value="HTH_GNTR"/>
    <property type="match status" value="1"/>
</dbReference>
<accession>A0ABY1S887</accession>
<evidence type="ECO:0000259" key="4">
    <source>
        <dbReference type="PROSITE" id="PS50949"/>
    </source>
</evidence>
<organism evidence="5 6">
    <name type="scientific">Caldicellulosiruptor bescii</name>
    <name type="common">Anaerocellum thermophilum</name>
    <dbReference type="NCBI Taxonomy" id="31899"/>
    <lineage>
        <taxon>Bacteria</taxon>
        <taxon>Bacillati</taxon>
        <taxon>Bacillota</taxon>
        <taxon>Bacillota incertae sedis</taxon>
        <taxon>Caldicellulosiruptorales</taxon>
        <taxon>Caldicellulosiruptoraceae</taxon>
        <taxon>Caldicellulosiruptor</taxon>
    </lineage>
</organism>
<gene>
    <name evidence="5" type="ORF">SAMN05216240_1295</name>
</gene>
<keyword evidence="3" id="KW-0804">Transcription</keyword>
<dbReference type="CDD" id="cd07377">
    <property type="entry name" value="WHTH_GntR"/>
    <property type="match status" value="1"/>
</dbReference>
<feature type="domain" description="HTH gntR-type" evidence="4">
    <location>
        <begin position="13"/>
        <end position="80"/>
    </location>
</feature>
<protein>
    <submittedName>
        <fullName evidence="5">GntR family transcriptional regulator</fullName>
    </submittedName>
</protein>
<dbReference type="InterPro" id="IPR028978">
    <property type="entry name" value="Chorismate_lyase_/UTRA_dom_sf"/>
</dbReference>
<evidence type="ECO:0000313" key="6">
    <source>
        <dbReference type="Proteomes" id="UP000196803"/>
    </source>
</evidence>
<dbReference type="PRINTS" id="PR00035">
    <property type="entry name" value="HTHGNTR"/>
</dbReference>
<dbReference type="PANTHER" id="PTHR44846:SF17">
    <property type="entry name" value="GNTR-FAMILY TRANSCRIPTIONAL REGULATOR"/>
    <property type="match status" value="1"/>
</dbReference>
<name>A0ABY1S887_CALBS</name>
<dbReference type="SUPFAM" id="SSF46785">
    <property type="entry name" value="Winged helix' DNA-binding domain"/>
    <property type="match status" value="1"/>
</dbReference>
<dbReference type="SMART" id="SM00866">
    <property type="entry name" value="UTRA"/>
    <property type="match status" value="1"/>
</dbReference>
<dbReference type="InterPro" id="IPR011663">
    <property type="entry name" value="UTRA"/>
</dbReference>
<proteinExistence type="predicted"/>
<keyword evidence="6" id="KW-1185">Reference proteome</keyword>
<keyword evidence="2" id="KW-0238">DNA-binding</keyword>
<dbReference type="InterPro" id="IPR036388">
    <property type="entry name" value="WH-like_DNA-bd_sf"/>
</dbReference>
<dbReference type="InterPro" id="IPR000524">
    <property type="entry name" value="Tscrpt_reg_HTH_GntR"/>
</dbReference>
<dbReference type="EMBL" id="FXXC01000001">
    <property type="protein sequence ID" value="SMR92945.1"/>
    <property type="molecule type" value="Genomic_DNA"/>
</dbReference>
<dbReference type="Proteomes" id="UP000196803">
    <property type="component" value="Unassembled WGS sequence"/>
</dbReference>
<dbReference type="Pfam" id="PF00392">
    <property type="entry name" value="GntR"/>
    <property type="match status" value="1"/>
</dbReference>
<dbReference type="Gene3D" id="1.10.10.10">
    <property type="entry name" value="Winged helix-like DNA-binding domain superfamily/Winged helix DNA-binding domain"/>
    <property type="match status" value="1"/>
</dbReference>
<dbReference type="PANTHER" id="PTHR44846">
    <property type="entry name" value="MANNOSYL-D-GLYCERATE TRANSPORT/METABOLISM SYSTEM REPRESSOR MNGR-RELATED"/>
    <property type="match status" value="1"/>
</dbReference>
<evidence type="ECO:0000256" key="2">
    <source>
        <dbReference type="ARBA" id="ARBA00023125"/>
    </source>
</evidence>